<comment type="caution">
    <text evidence="14">The sequence shown here is derived from an EMBL/GenBank/DDBJ whole genome shotgun (WGS) entry which is preliminary data.</text>
</comment>
<evidence type="ECO:0000256" key="2">
    <source>
        <dbReference type="ARBA" id="ARBA00007343"/>
    </source>
</evidence>
<feature type="compositionally biased region" description="Polar residues" evidence="9">
    <location>
        <begin position="388"/>
        <end position="406"/>
    </location>
</feature>
<dbReference type="InterPro" id="IPR017981">
    <property type="entry name" value="GPCR_2-like_7TM"/>
</dbReference>
<keyword evidence="5 10" id="KW-1133">Transmembrane helix</keyword>
<dbReference type="InterPro" id="IPR057244">
    <property type="entry name" value="GAIN_B"/>
</dbReference>
<comment type="subcellular location">
    <subcellularLocation>
        <location evidence="1">Membrane</location>
        <topology evidence="1">Multi-pass membrane protein</topology>
    </subcellularLocation>
</comment>
<dbReference type="GO" id="GO:0004930">
    <property type="term" value="F:G protein-coupled receptor activity"/>
    <property type="evidence" value="ECO:0007669"/>
    <property type="project" value="InterPro"/>
</dbReference>
<evidence type="ECO:0000256" key="3">
    <source>
        <dbReference type="ARBA" id="ARBA00022692"/>
    </source>
</evidence>
<feature type="region of interest" description="Disordered" evidence="9">
    <location>
        <begin position="432"/>
        <end position="474"/>
    </location>
</feature>
<evidence type="ECO:0000256" key="9">
    <source>
        <dbReference type="SAM" id="MobiDB-lite"/>
    </source>
</evidence>
<dbReference type="Gene3D" id="2.60.220.50">
    <property type="match status" value="1"/>
</dbReference>
<feature type="transmembrane region" description="Helical" evidence="10">
    <location>
        <begin position="1163"/>
        <end position="1185"/>
    </location>
</feature>
<feature type="compositionally biased region" description="Basic and acidic residues" evidence="9">
    <location>
        <begin position="1259"/>
        <end position="1269"/>
    </location>
</feature>
<dbReference type="SMART" id="SM00303">
    <property type="entry name" value="GPS"/>
    <property type="match status" value="1"/>
</dbReference>
<dbReference type="Pfam" id="PF00002">
    <property type="entry name" value="7tm_2"/>
    <property type="match status" value="1"/>
</dbReference>
<dbReference type="InterPro" id="IPR013320">
    <property type="entry name" value="ConA-like_dom_sf"/>
</dbReference>
<feature type="domain" description="GAIN-B" evidence="11">
    <location>
        <begin position="796"/>
        <end position="950"/>
    </location>
</feature>
<dbReference type="InterPro" id="IPR046338">
    <property type="entry name" value="GAIN_dom_sf"/>
</dbReference>
<evidence type="ECO:0000256" key="5">
    <source>
        <dbReference type="ARBA" id="ARBA00022989"/>
    </source>
</evidence>
<dbReference type="Gene3D" id="1.20.1070.10">
    <property type="entry name" value="Rhodopsin 7-helix transmembrane proteins"/>
    <property type="match status" value="1"/>
</dbReference>
<dbReference type="PRINTS" id="PR00249">
    <property type="entry name" value="GPCRSECRETIN"/>
</dbReference>
<keyword evidence="6 10" id="KW-0472">Membrane</keyword>
<protein>
    <recommendedName>
        <fullName evidence="16">Adhesion G-protein coupled receptor G4</fullName>
    </recommendedName>
</protein>
<keyword evidence="15" id="KW-1185">Reference proteome</keyword>
<dbReference type="Pfam" id="PF13385">
    <property type="entry name" value="Laminin_G_3"/>
    <property type="match status" value="1"/>
</dbReference>
<feature type="domain" description="G-protein coupled receptors family 2 profile 2" evidence="12">
    <location>
        <begin position="959"/>
        <end position="1214"/>
    </location>
</feature>
<feature type="domain" description="Pentraxin (PTX)" evidence="13">
    <location>
        <begin position="31"/>
        <end position="237"/>
    </location>
</feature>
<comment type="similarity">
    <text evidence="2">Belongs to the G-protein coupled receptor 2 family. Adhesion G-protein coupled receptor (ADGR) subfamily.</text>
</comment>
<evidence type="ECO:0000256" key="1">
    <source>
        <dbReference type="ARBA" id="ARBA00004141"/>
    </source>
</evidence>
<dbReference type="EMBL" id="JAINUG010000040">
    <property type="protein sequence ID" value="KAJ8407194.1"/>
    <property type="molecule type" value="Genomic_DNA"/>
</dbReference>
<dbReference type="GO" id="GO:0007166">
    <property type="term" value="P:cell surface receptor signaling pathway"/>
    <property type="evidence" value="ECO:0007669"/>
    <property type="project" value="InterPro"/>
</dbReference>
<feature type="region of interest" description="Disordered" evidence="9">
    <location>
        <begin position="1246"/>
        <end position="1282"/>
    </location>
</feature>
<evidence type="ECO:0000259" key="12">
    <source>
        <dbReference type="PROSITE" id="PS50261"/>
    </source>
</evidence>
<keyword evidence="4" id="KW-0732">Signal</keyword>
<dbReference type="Gene3D" id="2.60.120.200">
    <property type="match status" value="1"/>
</dbReference>
<dbReference type="InterPro" id="IPR000203">
    <property type="entry name" value="GPS"/>
</dbReference>
<dbReference type="PROSITE" id="PS00650">
    <property type="entry name" value="G_PROTEIN_RECEP_F2_2"/>
    <property type="match status" value="1"/>
</dbReference>
<dbReference type="PROSITE" id="PS50261">
    <property type="entry name" value="G_PROTEIN_RECEP_F2_4"/>
    <property type="match status" value="1"/>
</dbReference>
<evidence type="ECO:0000259" key="13">
    <source>
        <dbReference type="PROSITE" id="PS51828"/>
    </source>
</evidence>
<feature type="transmembrane region" description="Helical" evidence="10">
    <location>
        <begin position="1065"/>
        <end position="1086"/>
    </location>
</feature>
<keyword evidence="7" id="KW-1015">Disulfide bond</keyword>
<dbReference type="SUPFAM" id="SSF49899">
    <property type="entry name" value="Concanavalin A-like lectins/glucanases"/>
    <property type="match status" value="1"/>
</dbReference>
<evidence type="ECO:0000256" key="8">
    <source>
        <dbReference type="PROSITE-ProRule" id="PRU01172"/>
    </source>
</evidence>
<dbReference type="GO" id="GO:0005886">
    <property type="term" value="C:plasma membrane"/>
    <property type="evidence" value="ECO:0007669"/>
    <property type="project" value="TreeGrafter"/>
</dbReference>
<sequence>MKTIKGRGFLWMVDIVCVLCSGSSGLSLWGKKAMLTEPHCREAPYWQLAEGCSVPALEELSVCVALSQKFTSPQWTAFAYKQQGGAQVELGLGGATGELLAWLFGEEWSAPIALPLLDWHTVCLTWSGRSRELRLYVNGSVILNTRVNETTPGQPCCLAPNGTLTLGASHGFINRDIAMEMGSNFLGEVSMFRMWGREREPQQLANFSCPEGDVIRWDGRDWDTHGCPPQLDSNLQCAWSLYEIQMKVCIIRQDGNSTHVNSAEDILIATLPGNMSVLTIFVSASTSELHFRNHSLGMRNLAEDQAEVSKLLSTQYNNDTLILSTEPGSIRVNPVGRSHGFCIDRPSLCYLANRSLLRHRSHYLLRARQYMDGQADKPRGPAHGHSTPFCSPGNTTTASDPVSNTPTNPMVSALTDPPSVTLPTVASSAIAATTSSGPDNTWTDKRTSPGSDQHTSTETIEAHPPLNGTEGSETIYNPSDTFYGVVLNVTMNGSSQDPAETIQTWLRDTLEGEQMFILNFALRAEAHSQLSPGFEQSTPKMNKTSALMKTSHGCSFHVRVTASPFNVTGTEKQICDLLSQTYTNGSVSVKADPKEIHITHIEPGQCPEQVELTEWGLYSWPQTEAQHLASLPCDGERMEEATRLCEVGEKTGKARWSPSNLQLCPPVEVTISDLDKINITANNSADMVEIIGALVGNATLLPLPQLQLVLDRLMQVVKVCLLTSSLATDILNIIANILQRGTDLPSVANEILIITDDIGDKMSFPGHCHNITAPSLALSLINVNPSQFDGLTFGVSSFSQGLEPKIFINEEFLDDGVAFISLPQEVEKFFPQDGESQPRIQFHFYGTPDLFQDPENVMDLYTYVVSASITNAIADIRDLEHPVRVTLHHRTPNLHKDSVQCVYWDFQRNGGRGGWDTAGCKRHSTRANHTTCLCDHLTHFAVLLDISRSSIGERDRQILSMISHVGCGLSCVFLGISLLTYTAFKKLRRDYPSRILINLSLALMGLNLVFLLNSWLSSHDDRLCIAVAATLHYFTLASFTWMGLEAVHMYLALVKVFNIYVPSYIFKFCILGWGVPLVIVSIVLAVQKDAYGSALYSDALEPSTNSEHFCWLQEDVVFYVSVVTYILLILICNISVFGLVLVQIRKMQVNKPAGSHRGPLTDLRGAASLTFLLGLTWILGFFSWGPARVPLIYLFSILNSLQGFFLFLFHCLLKENVRKQWRVHLCCGHFRLIEYSDWSRSMTVVGRSKRNQMGHRPSVKSDDSNDTRRTSSSSHSGLRQAGNFRSSLDLVYEDAVVHPRASTDGE</sequence>
<feature type="region of interest" description="Disordered" evidence="9">
    <location>
        <begin position="374"/>
        <end position="406"/>
    </location>
</feature>
<comment type="caution">
    <text evidence="8">Lacks conserved residue(s) required for the propagation of feature annotation.</text>
</comment>
<evidence type="ECO:0000256" key="4">
    <source>
        <dbReference type="ARBA" id="ARBA00022729"/>
    </source>
</evidence>
<dbReference type="InterPro" id="IPR000832">
    <property type="entry name" value="GPCR_2_secretin-like"/>
</dbReference>
<feature type="transmembrane region" description="Helical" evidence="10">
    <location>
        <begin position="1116"/>
        <end position="1142"/>
    </location>
</feature>
<evidence type="ECO:0008006" key="16">
    <source>
        <dbReference type="Google" id="ProtNLM"/>
    </source>
</evidence>
<dbReference type="Pfam" id="PF01825">
    <property type="entry name" value="GPS"/>
    <property type="match status" value="1"/>
</dbReference>
<feature type="transmembrane region" description="Helical" evidence="10">
    <location>
        <begin position="958"/>
        <end position="984"/>
    </location>
</feature>
<feature type="transmembrane region" description="Helical" evidence="10">
    <location>
        <begin position="1191"/>
        <end position="1213"/>
    </location>
</feature>
<reference evidence="14" key="1">
    <citation type="journal article" date="2023" name="Science">
        <title>Genome structures resolve the early diversification of teleost fishes.</title>
        <authorList>
            <person name="Parey E."/>
            <person name="Louis A."/>
            <person name="Montfort J."/>
            <person name="Bouchez O."/>
            <person name="Roques C."/>
            <person name="Iampietro C."/>
            <person name="Lluch J."/>
            <person name="Castinel A."/>
            <person name="Donnadieu C."/>
            <person name="Desvignes T."/>
            <person name="Floi Bucao C."/>
            <person name="Jouanno E."/>
            <person name="Wen M."/>
            <person name="Mejri S."/>
            <person name="Dirks R."/>
            <person name="Jansen H."/>
            <person name="Henkel C."/>
            <person name="Chen W.J."/>
            <person name="Zahm M."/>
            <person name="Cabau C."/>
            <person name="Klopp C."/>
            <person name="Thompson A.W."/>
            <person name="Robinson-Rechavi M."/>
            <person name="Braasch I."/>
            <person name="Lecointre G."/>
            <person name="Bobe J."/>
            <person name="Postlethwait J.H."/>
            <person name="Berthelot C."/>
            <person name="Roest Crollius H."/>
            <person name="Guiguen Y."/>
        </authorList>
    </citation>
    <scope>NUCLEOTIDE SEQUENCE</scope>
    <source>
        <strain evidence="14">NC1722</strain>
    </source>
</reference>
<feature type="transmembrane region" description="Helical" evidence="10">
    <location>
        <begin position="1031"/>
        <end position="1053"/>
    </location>
</feature>
<dbReference type="SUPFAM" id="SSF81321">
    <property type="entry name" value="Family A G protein-coupled receptor-like"/>
    <property type="match status" value="1"/>
</dbReference>
<dbReference type="CDD" id="cd15997">
    <property type="entry name" value="7tmB2_GPR112"/>
    <property type="match status" value="1"/>
</dbReference>
<dbReference type="GO" id="GO:0007189">
    <property type="term" value="P:adenylate cyclase-activating G protein-coupled receptor signaling pathway"/>
    <property type="evidence" value="ECO:0007669"/>
    <property type="project" value="TreeGrafter"/>
</dbReference>
<feature type="transmembrane region" description="Helical" evidence="10">
    <location>
        <begin position="996"/>
        <end position="1016"/>
    </location>
</feature>
<dbReference type="InterPro" id="IPR001759">
    <property type="entry name" value="PTX_dom"/>
</dbReference>
<dbReference type="FunFam" id="1.20.1070.10:FF:000043">
    <property type="entry name" value="adhesion G-protein coupled receptor G2 isoform X1"/>
    <property type="match status" value="1"/>
</dbReference>
<proteinExistence type="inferred from homology"/>
<evidence type="ECO:0000256" key="6">
    <source>
        <dbReference type="ARBA" id="ARBA00023136"/>
    </source>
</evidence>
<evidence type="ECO:0000256" key="10">
    <source>
        <dbReference type="SAM" id="Phobius"/>
    </source>
</evidence>
<dbReference type="Proteomes" id="UP001221898">
    <property type="component" value="Unassembled WGS sequence"/>
</dbReference>
<gene>
    <name evidence="14" type="ORF">AAFF_G00288700</name>
</gene>
<dbReference type="PANTHER" id="PTHR12011:SF277">
    <property type="entry name" value="ADHESION G-PROTEIN COUPLED RECEPTOR G4"/>
    <property type="match status" value="1"/>
</dbReference>
<feature type="compositionally biased region" description="Polar residues" evidence="9">
    <location>
        <begin position="448"/>
        <end position="459"/>
    </location>
</feature>
<accession>A0AAD7SQW4</accession>
<organism evidence="14 15">
    <name type="scientific">Aldrovandia affinis</name>
    <dbReference type="NCBI Taxonomy" id="143900"/>
    <lineage>
        <taxon>Eukaryota</taxon>
        <taxon>Metazoa</taxon>
        <taxon>Chordata</taxon>
        <taxon>Craniata</taxon>
        <taxon>Vertebrata</taxon>
        <taxon>Euteleostomi</taxon>
        <taxon>Actinopterygii</taxon>
        <taxon>Neopterygii</taxon>
        <taxon>Teleostei</taxon>
        <taxon>Notacanthiformes</taxon>
        <taxon>Halosauridae</taxon>
        <taxon>Aldrovandia</taxon>
    </lineage>
</organism>
<dbReference type="PANTHER" id="PTHR12011">
    <property type="entry name" value="ADHESION G-PROTEIN COUPLED RECEPTOR"/>
    <property type="match status" value="1"/>
</dbReference>
<name>A0AAD7SQW4_9TELE</name>
<dbReference type="PROSITE" id="PS50221">
    <property type="entry name" value="GAIN_B"/>
    <property type="match status" value="1"/>
</dbReference>
<keyword evidence="3 10" id="KW-0812">Transmembrane</keyword>
<dbReference type="InterPro" id="IPR017983">
    <property type="entry name" value="GPCR_2_secretin-like_CS"/>
</dbReference>
<evidence type="ECO:0000313" key="14">
    <source>
        <dbReference type="EMBL" id="KAJ8407194.1"/>
    </source>
</evidence>
<dbReference type="PROSITE" id="PS51828">
    <property type="entry name" value="PTX_2"/>
    <property type="match status" value="1"/>
</dbReference>
<evidence type="ECO:0000259" key="11">
    <source>
        <dbReference type="PROSITE" id="PS50221"/>
    </source>
</evidence>
<feature type="transmembrane region" description="Helical" evidence="10">
    <location>
        <begin position="9"/>
        <end position="30"/>
    </location>
</feature>
<evidence type="ECO:0000256" key="7">
    <source>
        <dbReference type="ARBA" id="ARBA00023157"/>
    </source>
</evidence>
<evidence type="ECO:0000313" key="15">
    <source>
        <dbReference type="Proteomes" id="UP001221898"/>
    </source>
</evidence>